<dbReference type="OrthoDB" id="2283785at2759"/>
<evidence type="ECO:0000313" key="2">
    <source>
        <dbReference type="EMBL" id="KAF2093367.1"/>
    </source>
</evidence>
<proteinExistence type="predicted"/>
<comment type="caution">
    <text evidence="2">The sequence shown here is derived from an EMBL/GenBank/DDBJ whole genome shotgun (WGS) entry which is preliminary data.</text>
</comment>
<dbReference type="InterPro" id="IPR039634">
    <property type="entry name" value="Bul1-like"/>
</dbReference>
<name>A0A9P4I562_9PEZI</name>
<accession>A0A9P4I562</accession>
<dbReference type="Proteomes" id="UP000799772">
    <property type="component" value="Unassembled WGS sequence"/>
</dbReference>
<dbReference type="AlphaFoldDB" id="A0A9P4I562"/>
<evidence type="ECO:0008006" key="4">
    <source>
        <dbReference type="Google" id="ProtNLM"/>
    </source>
</evidence>
<evidence type="ECO:0000313" key="3">
    <source>
        <dbReference type="Proteomes" id="UP000799772"/>
    </source>
</evidence>
<keyword evidence="3" id="KW-1185">Reference proteome</keyword>
<feature type="compositionally biased region" description="Low complexity" evidence="1">
    <location>
        <begin position="356"/>
        <end position="372"/>
    </location>
</feature>
<dbReference type="PANTHER" id="PTHR31904:SF1">
    <property type="entry name" value="BYPASS OF STOP CODON PROTEIN 5-RELATED"/>
    <property type="match status" value="1"/>
</dbReference>
<reference evidence="2" key="1">
    <citation type="journal article" date="2020" name="Stud. Mycol.">
        <title>101 Dothideomycetes genomes: a test case for predicting lifestyles and emergence of pathogens.</title>
        <authorList>
            <person name="Haridas S."/>
            <person name="Albert R."/>
            <person name="Binder M."/>
            <person name="Bloem J."/>
            <person name="Labutti K."/>
            <person name="Salamov A."/>
            <person name="Andreopoulos B."/>
            <person name="Baker S."/>
            <person name="Barry K."/>
            <person name="Bills G."/>
            <person name="Bluhm B."/>
            <person name="Cannon C."/>
            <person name="Castanera R."/>
            <person name="Culley D."/>
            <person name="Daum C."/>
            <person name="Ezra D."/>
            <person name="Gonzalez J."/>
            <person name="Henrissat B."/>
            <person name="Kuo A."/>
            <person name="Liang C."/>
            <person name="Lipzen A."/>
            <person name="Lutzoni F."/>
            <person name="Magnuson J."/>
            <person name="Mondo S."/>
            <person name="Nolan M."/>
            <person name="Ohm R."/>
            <person name="Pangilinan J."/>
            <person name="Park H.-J."/>
            <person name="Ramirez L."/>
            <person name="Alfaro M."/>
            <person name="Sun H."/>
            <person name="Tritt A."/>
            <person name="Yoshinaga Y."/>
            <person name="Zwiers L.-H."/>
            <person name="Turgeon B."/>
            <person name="Goodwin S."/>
            <person name="Spatafora J."/>
            <person name="Crous P."/>
            <person name="Grigoriev I."/>
        </authorList>
    </citation>
    <scope>NUCLEOTIDE SEQUENCE</scope>
    <source>
        <strain evidence="2">CBS 133067</strain>
    </source>
</reference>
<dbReference type="InterPro" id="IPR014752">
    <property type="entry name" value="Arrestin-like_C"/>
</dbReference>
<gene>
    <name evidence="2" type="ORF">NA57DRAFT_48431</name>
</gene>
<organism evidence="2 3">
    <name type="scientific">Rhizodiscina lignyota</name>
    <dbReference type="NCBI Taxonomy" id="1504668"/>
    <lineage>
        <taxon>Eukaryota</taxon>
        <taxon>Fungi</taxon>
        <taxon>Dikarya</taxon>
        <taxon>Ascomycota</taxon>
        <taxon>Pezizomycotina</taxon>
        <taxon>Dothideomycetes</taxon>
        <taxon>Pleosporomycetidae</taxon>
        <taxon>Aulographales</taxon>
        <taxon>Rhizodiscinaceae</taxon>
        <taxon>Rhizodiscina</taxon>
    </lineage>
</organism>
<sequence>MPAISFQSPRPLALDLKMRNISLLNKPHIDVQLNRTEGIYGEYITSFVTLDQIEGMVHISAKHDTKFDDIEIAFVGITKTFVDRLSAAPTLSGRAEATHRFLRLIQPMNPDLFPTPRILEAGRTYSFPFTFVVPDRLLPRACPHRVRNDHIREQHLQLPPSLGEAELSGYGGKLLDDLAPEMAKITYAVRVTISRTKEREDDDIETIIAEKSRKIRIKPSFDEHPPLSINPAEDEYSLRTEKSVRRGLLRPKTGRLVMESAQPRALMLPHRNPDPMVTTMLRVNLRFDPVDEAQEPPKLCNLVSKMKVTTFFASAPRHVVPVRANTQMDFSQGFHAQTVPLAQRCVSNIAWMRHTPSSRNSSTSTTPEPSSPIERRDSALSNGSASLDLTHQASASSAYSEDRCATYHTAHVLVPISLPPTKNFVPTFHTCLISRVYAISLHLSLASSKASPSQTLSLRVPIQIAQEGSPAHEHARRMSMRMEEAGWEVDEVFEPRRMTVVGEEVLGRNEALGGSGGEQPPGYEVFGGAAGVPGYTRNVGFGVMVVG</sequence>
<dbReference type="EMBL" id="ML978138">
    <property type="protein sequence ID" value="KAF2093367.1"/>
    <property type="molecule type" value="Genomic_DNA"/>
</dbReference>
<feature type="region of interest" description="Disordered" evidence="1">
    <location>
        <begin position="356"/>
        <end position="380"/>
    </location>
</feature>
<dbReference type="Gene3D" id="2.60.40.640">
    <property type="match status" value="1"/>
</dbReference>
<dbReference type="PANTHER" id="PTHR31904">
    <property type="entry name" value="BYPASS OF STOP CODON PROTEIN 5-RELATED"/>
    <property type="match status" value="1"/>
</dbReference>
<protein>
    <recommendedName>
        <fullName evidence="4">Arrestin-like N-terminal domain-containing protein</fullName>
    </recommendedName>
</protein>
<evidence type="ECO:0000256" key="1">
    <source>
        <dbReference type="SAM" id="MobiDB-lite"/>
    </source>
</evidence>